<dbReference type="RefSeq" id="WP_106598948.1">
    <property type="nucleotide sequence ID" value="NZ_PYAS01000018.1"/>
</dbReference>
<dbReference type="SUPFAM" id="SSF46785">
    <property type="entry name" value="Winged helix' DNA-binding domain"/>
    <property type="match status" value="1"/>
</dbReference>
<comment type="caution">
    <text evidence="2">The sequence shown here is derived from an EMBL/GenBank/DDBJ whole genome shotgun (WGS) entry which is preliminary data.</text>
</comment>
<keyword evidence="3" id="KW-1185">Reference proteome</keyword>
<accession>A0A2P8FMF5</accession>
<gene>
    <name evidence="2" type="ORF">CLV60_11830</name>
</gene>
<dbReference type="InterPro" id="IPR036390">
    <property type="entry name" value="WH_DNA-bd_sf"/>
</dbReference>
<dbReference type="InterPro" id="IPR005149">
    <property type="entry name" value="Tscrpt_reg_PadR_N"/>
</dbReference>
<sequence>MRRTYLGEFEEIVLLMVAVLDGEAYGVTISQEIEQSMGRLVAFGTVHNTLIRLEEKGFVRSELGGATTQRGGRRKRLFRITALGSRAIQDVQQVRAELWRQIPPHTLEMGKL</sequence>
<dbReference type="Proteomes" id="UP000241964">
    <property type="component" value="Unassembled WGS sequence"/>
</dbReference>
<dbReference type="Pfam" id="PF03551">
    <property type="entry name" value="PadR"/>
    <property type="match status" value="1"/>
</dbReference>
<protein>
    <submittedName>
        <fullName evidence="2">PadR family transcriptional regulator</fullName>
    </submittedName>
</protein>
<evidence type="ECO:0000313" key="3">
    <source>
        <dbReference type="Proteomes" id="UP000241964"/>
    </source>
</evidence>
<reference evidence="2 3" key="1">
    <citation type="submission" date="2018-03" db="EMBL/GenBank/DDBJ databases">
        <title>Genomic Encyclopedia of Archaeal and Bacterial Type Strains, Phase II (KMG-II): from individual species to whole genera.</title>
        <authorList>
            <person name="Goeker M."/>
        </authorList>
    </citation>
    <scope>NUCLEOTIDE SEQUENCE [LARGE SCALE GENOMIC DNA]</scope>
    <source>
        <strain evidence="2 3">DSM 29057</strain>
    </source>
</reference>
<dbReference type="InterPro" id="IPR036388">
    <property type="entry name" value="WH-like_DNA-bd_sf"/>
</dbReference>
<proteinExistence type="predicted"/>
<name>A0A2P8FMF5_9BACT</name>
<dbReference type="AlphaFoldDB" id="A0A2P8FMF5"/>
<dbReference type="EMBL" id="PYAS01000018">
    <property type="protein sequence ID" value="PSL22898.1"/>
    <property type="molecule type" value="Genomic_DNA"/>
</dbReference>
<feature type="domain" description="Transcription regulator PadR N-terminal" evidence="1">
    <location>
        <begin position="18"/>
        <end position="89"/>
    </location>
</feature>
<evidence type="ECO:0000313" key="2">
    <source>
        <dbReference type="EMBL" id="PSL22898.1"/>
    </source>
</evidence>
<dbReference type="OrthoDB" id="982587at2"/>
<evidence type="ECO:0000259" key="1">
    <source>
        <dbReference type="Pfam" id="PF03551"/>
    </source>
</evidence>
<organism evidence="2 3">
    <name type="scientific">Dyadobacter jiangsuensis</name>
    <dbReference type="NCBI Taxonomy" id="1591085"/>
    <lineage>
        <taxon>Bacteria</taxon>
        <taxon>Pseudomonadati</taxon>
        <taxon>Bacteroidota</taxon>
        <taxon>Cytophagia</taxon>
        <taxon>Cytophagales</taxon>
        <taxon>Spirosomataceae</taxon>
        <taxon>Dyadobacter</taxon>
    </lineage>
</organism>
<dbReference type="Gene3D" id="1.10.10.10">
    <property type="entry name" value="Winged helix-like DNA-binding domain superfamily/Winged helix DNA-binding domain"/>
    <property type="match status" value="1"/>
</dbReference>